<accession>A0A3A3FEA5</accession>
<comment type="similarity">
    <text evidence="1 3">Belongs to the short-chain dehydrogenases/reductases (SDR) family.</text>
</comment>
<evidence type="ECO:0000256" key="1">
    <source>
        <dbReference type="ARBA" id="ARBA00006484"/>
    </source>
</evidence>
<dbReference type="RefSeq" id="WP_119771589.1">
    <property type="nucleotide sequence ID" value="NZ_QYUO01000003.1"/>
</dbReference>
<dbReference type="Proteomes" id="UP000265955">
    <property type="component" value="Unassembled WGS sequence"/>
</dbReference>
<dbReference type="InterPro" id="IPR036291">
    <property type="entry name" value="NAD(P)-bd_dom_sf"/>
</dbReference>
<proteinExistence type="inferred from homology"/>
<protein>
    <submittedName>
        <fullName evidence="4">SDR family NAD(P)-dependent oxidoreductase</fullName>
    </submittedName>
</protein>
<dbReference type="Pfam" id="PF00106">
    <property type="entry name" value="adh_short"/>
    <property type="match status" value="1"/>
</dbReference>
<keyword evidence="5" id="KW-1185">Reference proteome</keyword>
<dbReference type="Gene3D" id="3.40.50.720">
    <property type="entry name" value="NAD(P)-binding Rossmann-like Domain"/>
    <property type="match status" value="1"/>
</dbReference>
<evidence type="ECO:0000313" key="4">
    <source>
        <dbReference type="EMBL" id="RJF91691.1"/>
    </source>
</evidence>
<dbReference type="PANTHER" id="PTHR44169">
    <property type="entry name" value="NADPH-DEPENDENT 1-ACYLDIHYDROXYACETONE PHOSPHATE REDUCTASE"/>
    <property type="match status" value="1"/>
</dbReference>
<dbReference type="PANTHER" id="PTHR44169:SF6">
    <property type="entry name" value="NADPH-DEPENDENT 1-ACYLDIHYDROXYACETONE PHOSPHATE REDUCTASE"/>
    <property type="match status" value="1"/>
</dbReference>
<name>A0A3A3FEA5_9BURK</name>
<comment type="caution">
    <text evidence="4">The sequence shown here is derived from an EMBL/GenBank/DDBJ whole genome shotgun (WGS) entry which is preliminary data.</text>
</comment>
<organism evidence="4 5">
    <name type="scientific">Noviherbaspirillum saxi</name>
    <dbReference type="NCBI Taxonomy" id="2320863"/>
    <lineage>
        <taxon>Bacteria</taxon>
        <taxon>Pseudomonadati</taxon>
        <taxon>Pseudomonadota</taxon>
        <taxon>Betaproteobacteria</taxon>
        <taxon>Burkholderiales</taxon>
        <taxon>Oxalobacteraceae</taxon>
        <taxon>Noviherbaspirillum</taxon>
    </lineage>
</organism>
<dbReference type="OrthoDB" id="9789083at2"/>
<reference evidence="5" key="1">
    <citation type="submission" date="2018-09" db="EMBL/GenBank/DDBJ databases">
        <authorList>
            <person name="Zhu H."/>
        </authorList>
    </citation>
    <scope>NUCLEOTIDE SEQUENCE [LARGE SCALE GENOMIC DNA]</scope>
    <source>
        <strain evidence="5">K1R23-30</strain>
    </source>
</reference>
<dbReference type="EMBL" id="QYUO01000003">
    <property type="protein sequence ID" value="RJF91691.1"/>
    <property type="molecule type" value="Genomic_DNA"/>
</dbReference>
<dbReference type="SUPFAM" id="SSF51735">
    <property type="entry name" value="NAD(P)-binding Rossmann-fold domains"/>
    <property type="match status" value="1"/>
</dbReference>
<keyword evidence="2" id="KW-0560">Oxidoreductase</keyword>
<evidence type="ECO:0000313" key="5">
    <source>
        <dbReference type="Proteomes" id="UP000265955"/>
    </source>
</evidence>
<sequence>MTEKQTGKALVTGANRGLGKAIALELATRGFDVIAGVRDPASAVQLLEESRTLKGKIEVEALDVAALGDYRPPEDLQLLVNNAGYRGPYLPIEEAALDEWRKTFETNFFGVIDLTRRAIPALRNAGAGIICNIGSLGAYTPLPFYSIYRASKAAIAALSEGLRIELAPFGIRVIEIPIGGVDTDMLRSSIAHRPPDAIAYELYRPMAQAQAAMSESARVNALAPEIAARNVVDEIFRVGPLRRACDPNAVKGLEYIDSTTEEERMQAMLERFGVKAG</sequence>
<evidence type="ECO:0000256" key="3">
    <source>
        <dbReference type="RuleBase" id="RU000363"/>
    </source>
</evidence>
<gene>
    <name evidence="4" type="ORF">D3871_23635</name>
</gene>
<dbReference type="PRINTS" id="PR00081">
    <property type="entry name" value="GDHRDH"/>
</dbReference>
<dbReference type="GO" id="GO:0016491">
    <property type="term" value="F:oxidoreductase activity"/>
    <property type="evidence" value="ECO:0007669"/>
    <property type="project" value="UniProtKB-KW"/>
</dbReference>
<evidence type="ECO:0000256" key="2">
    <source>
        <dbReference type="ARBA" id="ARBA00023002"/>
    </source>
</evidence>
<dbReference type="PRINTS" id="PR00080">
    <property type="entry name" value="SDRFAMILY"/>
</dbReference>
<dbReference type="AlphaFoldDB" id="A0A3A3FEA5"/>
<dbReference type="InterPro" id="IPR002347">
    <property type="entry name" value="SDR_fam"/>
</dbReference>